<proteinExistence type="inferred from homology"/>
<dbReference type="RefSeq" id="WP_013931347.1">
    <property type="nucleotide sequence ID" value="NC_015707.1"/>
</dbReference>
<name>F7YTE5_9THEM</name>
<dbReference type="PATRIC" id="fig|688269.3.peg.15"/>
<evidence type="ECO:0000256" key="2">
    <source>
        <dbReference type="ARBA" id="ARBA00022741"/>
    </source>
</evidence>
<dbReference type="InterPro" id="IPR028299">
    <property type="entry name" value="ClpA/B_CS2"/>
</dbReference>
<dbReference type="InterPro" id="IPR003593">
    <property type="entry name" value="AAA+_ATPase"/>
</dbReference>
<evidence type="ECO:0000313" key="8">
    <source>
        <dbReference type="EMBL" id="AEH50123.1"/>
    </source>
</evidence>
<keyword evidence="4 6" id="KW-0143">Chaperone</keyword>
<evidence type="ECO:0000256" key="1">
    <source>
        <dbReference type="ARBA" id="ARBA00022737"/>
    </source>
</evidence>
<dbReference type="PROSITE" id="PS00871">
    <property type="entry name" value="CLPAB_2"/>
    <property type="match status" value="1"/>
</dbReference>
<dbReference type="GO" id="GO:0005737">
    <property type="term" value="C:cytoplasm"/>
    <property type="evidence" value="ECO:0007669"/>
    <property type="project" value="TreeGrafter"/>
</dbReference>
<keyword evidence="1 5" id="KW-0677">Repeat</keyword>
<dbReference type="InterPro" id="IPR001270">
    <property type="entry name" value="ClpA/B"/>
</dbReference>
<dbReference type="Pfam" id="PF07724">
    <property type="entry name" value="AAA_2"/>
    <property type="match status" value="1"/>
</dbReference>
<protein>
    <submittedName>
        <fullName evidence="8">ATPase AAA-2 domain protein</fullName>
    </submittedName>
</protein>
<dbReference type="Pfam" id="PF10431">
    <property type="entry name" value="ClpB_D2-small"/>
    <property type="match status" value="1"/>
</dbReference>
<evidence type="ECO:0000259" key="7">
    <source>
        <dbReference type="PROSITE" id="PS51903"/>
    </source>
</evidence>
<dbReference type="GO" id="GO:0016887">
    <property type="term" value="F:ATP hydrolysis activity"/>
    <property type="evidence" value="ECO:0007669"/>
    <property type="project" value="InterPro"/>
</dbReference>
<dbReference type="InterPro" id="IPR003959">
    <property type="entry name" value="ATPase_AAA_core"/>
</dbReference>
<dbReference type="PROSITE" id="PS00870">
    <property type="entry name" value="CLPAB_1"/>
    <property type="match status" value="1"/>
</dbReference>
<dbReference type="InterPro" id="IPR018368">
    <property type="entry name" value="ClpA/B_CS1"/>
</dbReference>
<dbReference type="SMART" id="SM01086">
    <property type="entry name" value="ClpB_D2-small"/>
    <property type="match status" value="1"/>
</dbReference>
<dbReference type="SUPFAM" id="SSF81923">
    <property type="entry name" value="Double Clp-N motif"/>
    <property type="match status" value="1"/>
</dbReference>
<evidence type="ECO:0000256" key="4">
    <source>
        <dbReference type="ARBA" id="ARBA00023186"/>
    </source>
</evidence>
<sequence length="742" mass="83160">MIDFKDYTESAQRVLSSVQDILNRFSQNQMSSEHILLAILEDGDNAAVDILRKIGVNIDALRDETTSFVSRYGMRGTSFYQPGAVSQVYITPDARHVLEEAKREARRMGDEKVGTDHLLLGMILTPTSMTYRLLTRYGVTPDKVYEAIRDLRTSGKTAEDENVDVLFKFTEDLTRLAKEGKLLPVIGREKEINRVIQILGRKFKNNPVLVGDPGVGKTAIVEGLAQKIVAGNVPAFLKGKKILRLDMGRIIAGTKFRGEFEERMKKLVDALKANARQYILFIDELHTVVGAGAAEGAVDAANLLKPELSRGEIQVIGATTMAEYRKYIEKDKALARRFQPVLVEEPSVEETTEMLRGIKQEFEKHHGVTITDEAIVAAAKLSARYITDRFLPDKAIDLIDEAASAVKLQGNGKVVDEEAVAKIVQLWTGIPVTRLIESEKEKLMKLEELLHKRIVDQEDAVRIVAQTIRKARAGLKDPKRPAGVFLFLGPTGVGKTELAKALAEVLFGSENALIRIDMSEYTEKHTVSRLIGAPPGYVGYEEGGQLTEQVRRKPYSIILLDEIEKAHPEIFNVLLQVFDDGRLTSANGTVVDFKNTIIIMTSNIASEYILEMLEEGVKDLTPVIEEEMRKYFKPEFINRIDAAVIFKPLTMEHMKAIVELQLERLRERVKEQKRDVIFTDKLKEYLAQKGYVPALGARPLRRVIEQEVESLLADKIISGEFKEGQTLVVDADEYGVIIKEGQ</sequence>
<dbReference type="FunFam" id="3.40.50.300:FF:000010">
    <property type="entry name" value="Chaperone clpB 1, putative"/>
    <property type="match status" value="1"/>
</dbReference>
<dbReference type="Gene3D" id="1.10.8.60">
    <property type="match status" value="2"/>
</dbReference>
<dbReference type="OrthoDB" id="9803641at2"/>
<organism evidence="8 9">
    <name type="scientific">Pseudothermotoga thermarum DSM 5069</name>
    <dbReference type="NCBI Taxonomy" id="688269"/>
    <lineage>
        <taxon>Bacteria</taxon>
        <taxon>Thermotogati</taxon>
        <taxon>Thermotogota</taxon>
        <taxon>Thermotogae</taxon>
        <taxon>Thermotogales</taxon>
        <taxon>Thermotogaceae</taxon>
        <taxon>Pseudothermotoga</taxon>
    </lineage>
</organism>
<reference evidence="8 9" key="1">
    <citation type="submission" date="2010-11" db="EMBL/GenBank/DDBJ databases">
        <title>The complete genome of Thermotoga thermarum DSM 5069.</title>
        <authorList>
            <consortium name="US DOE Joint Genome Institute (JGI-PGF)"/>
            <person name="Lucas S."/>
            <person name="Copeland A."/>
            <person name="Lapidus A."/>
            <person name="Bruce D."/>
            <person name="Goodwin L."/>
            <person name="Pitluck S."/>
            <person name="Kyrpides N."/>
            <person name="Mavromatis K."/>
            <person name="Ivanova N."/>
            <person name="Zeytun A."/>
            <person name="Brettin T."/>
            <person name="Detter J.C."/>
            <person name="Tapia R."/>
            <person name="Han C."/>
            <person name="Land M."/>
            <person name="Hauser L."/>
            <person name="Markowitz V."/>
            <person name="Cheng J.-F."/>
            <person name="Hugenholtz P."/>
            <person name="Woyke T."/>
            <person name="Wu D."/>
            <person name="Spring S."/>
            <person name="Schroeder M."/>
            <person name="Brambilla E."/>
            <person name="Klenk H.-P."/>
            <person name="Eisen J.A."/>
        </authorList>
    </citation>
    <scope>NUCLEOTIDE SEQUENCE [LARGE SCALE GENOMIC DNA]</scope>
    <source>
        <strain evidence="8 9">DSM 5069</strain>
    </source>
</reference>
<dbReference type="SMART" id="SM00382">
    <property type="entry name" value="AAA"/>
    <property type="match status" value="2"/>
</dbReference>
<dbReference type="InterPro" id="IPR027417">
    <property type="entry name" value="P-loop_NTPase"/>
</dbReference>
<dbReference type="PANTHER" id="PTHR11638">
    <property type="entry name" value="ATP-DEPENDENT CLP PROTEASE"/>
    <property type="match status" value="1"/>
</dbReference>
<dbReference type="FunFam" id="3.40.50.300:FF:000025">
    <property type="entry name" value="ATP-dependent Clp protease subunit"/>
    <property type="match status" value="1"/>
</dbReference>
<dbReference type="EMBL" id="CP002351">
    <property type="protein sequence ID" value="AEH50123.1"/>
    <property type="molecule type" value="Genomic_DNA"/>
</dbReference>
<feature type="domain" description="Clp R" evidence="7">
    <location>
        <begin position="4"/>
        <end position="154"/>
    </location>
</feature>
<dbReference type="KEGG" id="tta:Theth_0015"/>
<dbReference type="CDD" id="cd19499">
    <property type="entry name" value="RecA-like_ClpB_Hsp104-like"/>
    <property type="match status" value="1"/>
</dbReference>
<dbReference type="InterPro" id="IPR041546">
    <property type="entry name" value="ClpA/ClpB_AAA_lid"/>
</dbReference>
<dbReference type="Pfam" id="PF00004">
    <property type="entry name" value="AAA"/>
    <property type="match status" value="1"/>
</dbReference>
<dbReference type="Pfam" id="PF02861">
    <property type="entry name" value="Clp_N"/>
    <property type="match status" value="1"/>
</dbReference>
<dbReference type="Gene3D" id="3.40.50.300">
    <property type="entry name" value="P-loop containing nucleotide triphosphate hydrolases"/>
    <property type="match status" value="2"/>
</dbReference>
<dbReference type="eggNOG" id="COG0542">
    <property type="taxonomic scope" value="Bacteria"/>
</dbReference>
<dbReference type="AlphaFoldDB" id="F7YTE5"/>
<evidence type="ECO:0000256" key="5">
    <source>
        <dbReference type="PROSITE-ProRule" id="PRU01251"/>
    </source>
</evidence>
<evidence type="ECO:0000313" key="9">
    <source>
        <dbReference type="Proteomes" id="UP000006804"/>
    </source>
</evidence>
<keyword evidence="9" id="KW-1185">Reference proteome</keyword>
<dbReference type="PROSITE" id="PS51903">
    <property type="entry name" value="CLP_R"/>
    <property type="match status" value="1"/>
</dbReference>
<comment type="similarity">
    <text evidence="6">Belongs to the ClpA/ClpB family.</text>
</comment>
<accession>F7YTE5</accession>
<keyword evidence="2 6" id="KW-0547">Nucleotide-binding</keyword>
<dbReference type="SUPFAM" id="SSF52540">
    <property type="entry name" value="P-loop containing nucleoside triphosphate hydrolases"/>
    <property type="match status" value="2"/>
</dbReference>
<dbReference type="GO" id="GO:0005524">
    <property type="term" value="F:ATP binding"/>
    <property type="evidence" value="ECO:0007669"/>
    <property type="project" value="UniProtKB-KW"/>
</dbReference>
<dbReference type="Gene3D" id="1.10.1780.10">
    <property type="entry name" value="Clp, N-terminal domain"/>
    <property type="match status" value="1"/>
</dbReference>
<dbReference type="CDD" id="cd00009">
    <property type="entry name" value="AAA"/>
    <property type="match status" value="1"/>
</dbReference>
<dbReference type="InterPro" id="IPR019489">
    <property type="entry name" value="Clp_ATPase_C"/>
</dbReference>
<evidence type="ECO:0000256" key="3">
    <source>
        <dbReference type="ARBA" id="ARBA00022840"/>
    </source>
</evidence>
<dbReference type="Pfam" id="PF17871">
    <property type="entry name" value="AAA_lid_9"/>
    <property type="match status" value="1"/>
</dbReference>
<dbReference type="PANTHER" id="PTHR11638:SF18">
    <property type="entry name" value="HEAT SHOCK PROTEIN 104"/>
    <property type="match status" value="1"/>
</dbReference>
<dbReference type="InterPro" id="IPR050130">
    <property type="entry name" value="ClpA_ClpB"/>
</dbReference>
<keyword evidence="3 6" id="KW-0067">ATP-binding</keyword>
<dbReference type="GO" id="GO:0034605">
    <property type="term" value="P:cellular response to heat"/>
    <property type="evidence" value="ECO:0007669"/>
    <property type="project" value="TreeGrafter"/>
</dbReference>
<evidence type="ECO:0000256" key="6">
    <source>
        <dbReference type="RuleBase" id="RU004432"/>
    </source>
</evidence>
<dbReference type="HOGENOM" id="CLU_005070_4_1_0"/>
<dbReference type="InterPro" id="IPR004176">
    <property type="entry name" value="Clp_R_N"/>
</dbReference>
<dbReference type="Proteomes" id="UP000006804">
    <property type="component" value="Chromosome"/>
</dbReference>
<gene>
    <name evidence="8" type="ORF">Theth_0015</name>
</gene>
<dbReference type="STRING" id="688269.Theth_0015"/>
<dbReference type="InterPro" id="IPR036628">
    <property type="entry name" value="Clp_N_dom_sf"/>
</dbReference>
<dbReference type="PRINTS" id="PR00300">
    <property type="entry name" value="CLPPROTEASEA"/>
</dbReference>